<reference evidence="1" key="1">
    <citation type="submission" date="2024-12" db="EMBL/GenBank/DDBJ databases">
        <title>Comparative genomics and development of molecular markers within Purpureocillium lilacinum and among Purpureocillium species.</title>
        <authorList>
            <person name="Yeh Z.-Y."/>
            <person name="Ni N.-T."/>
            <person name="Lo P.-H."/>
            <person name="Mushyakhwo K."/>
            <person name="Lin C.-F."/>
            <person name="Nai Y.-S."/>
        </authorList>
    </citation>
    <scope>NUCLEOTIDE SEQUENCE</scope>
    <source>
        <strain evidence="1">NCHU-NPUST-175</strain>
    </source>
</reference>
<evidence type="ECO:0000313" key="1">
    <source>
        <dbReference type="EMBL" id="KAL3953125.1"/>
    </source>
</evidence>
<organism evidence="1 2">
    <name type="scientific">Purpureocillium lilacinum</name>
    <name type="common">Paecilomyces lilacinus</name>
    <dbReference type="NCBI Taxonomy" id="33203"/>
    <lineage>
        <taxon>Eukaryota</taxon>
        <taxon>Fungi</taxon>
        <taxon>Dikarya</taxon>
        <taxon>Ascomycota</taxon>
        <taxon>Pezizomycotina</taxon>
        <taxon>Sordariomycetes</taxon>
        <taxon>Hypocreomycetidae</taxon>
        <taxon>Hypocreales</taxon>
        <taxon>Ophiocordycipitaceae</taxon>
        <taxon>Purpureocillium</taxon>
    </lineage>
</organism>
<dbReference type="EMBL" id="JBGNUJ010000012">
    <property type="protein sequence ID" value="KAL3953125.1"/>
    <property type="molecule type" value="Genomic_DNA"/>
</dbReference>
<evidence type="ECO:0000313" key="2">
    <source>
        <dbReference type="Proteomes" id="UP001638806"/>
    </source>
</evidence>
<proteinExistence type="predicted"/>
<protein>
    <submittedName>
        <fullName evidence="1">Uncharacterized protein</fullName>
    </submittedName>
</protein>
<name>A0ACC4D9S7_PURLI</name>
<dbReference type="Proteomes" id="UP001638806">
    <property type="component" value="Unassembled WGS sequence"/>
</dbReference>
<comment type="caution">
    <text evidence="1">The sequence shown here is derived from an EMBL/GenBank/DDBJ whole genome shotgun (WGS) entry which is preliminary data.</text>
</comment>
<keyword evidence="2" id="KW-1185">Reference proteome</keyword>
<accession>A0ACC4D9S7</accession>
<gene>
    <name evidence="1" type="ORF">ACCO45_013068</name>
</gene>
<feature type="non-terminal residue" evidence="1">
    <location>
        <position position="1"/>
    </location>
</feature>
<sequence length="154" mass="16879">GARAHSGQQIPYEHSQVARTASYLRAGNPRSQSPFTDRRRYCTCLAPPVQRTIGTRSVTTAVLPSLPLPLPPANHHRHSQPLASRPGPFLLPFSPGRHETALGYAALKVLEVLHPQPSGCILAEALATAPRTLQPYKRRRLNHGAILALPKRRT</sequence>